<dbReference type="OrthoDB" id="9792148at2"/>
<dbReference type="HOGENOM" id="CLU_628093_0_0_3"/>
<dbReference type="InterPro" id="IPR042070">
    <property type="entry name" value="PucR_C-HTH_sf"/>
</dbReference>
<feature type="domain" description="PucR C-terminal helix-turn-helix" evidence="2">
    <location>
        <begin position="327"/>
        <end position="384"/>
    </location>
</feature>
<name>U5QE37_GLOK1</name>
<evidence type="ECO:0000259" key="2">
    <source>
        <dbReference type="Pfam" id="PF13556"/>
    </source>
</evidence>
<protein>
    <submittedName>
        <fullName evidence="4">Carbohydrate diacid transcriptional activator CdaR</fullName>
    </submittedName>
</protein>
<dbReference type="AlphaFoldDB" id="U5QE37"/>
<dbReference type="EMBL" id="CP003587">
    <property type="protein sequence ID" value="AGY57186.1"/>
    <property type="molecule type" value="Genomic_DNA"/>
</dbReference>
<evidence type="ECO:0000256" key="1">
    <source>
        <dbReference type="ARBA" id="ARBA00006754"/>
    </source>
</evidence>
<proteinExistence type="inferred from homology"/>
<evidence type="ECO:0000313" key="5">
    <source>
        <dbReference type="Proteomes" id="UP000017396"/>
    </source>
</evidence>
<accession>U5QE37</accession>
<dbReference type="Pfam" id="PF17853">
    <property type="entry name" value="GGDEF_2"/>
    <property type="match status" value="1"/>
</dbReference>
<sequence length="409" mass="45396">MLTRESFEQMAAVIVDRIGQLLRTWVCVVNERAVVIEASAPFSSGLPLALGERPDYLRIPLQLERHTGEVIVQLPEDNRVIAPHLARELVELIVHQLVMAALLPDRHELKNKFIHDLLCGPARDEPTILREAQILGMDLGRPRTVLLIDAAKYILTAQQPRQPERAQEQIRQRAERVIASIVSFFQLPSDTICAYIGQGEVAVLKASSSQDLLGWTSSFEGELPHTAWADLAALKRAGQALLLRLRSDTATSVSISVGRYHPRLEGLACSYNDARAALSLGRRFHGHNRVHCLDSLGIAAFIGIIDESMKIDLARHLLSPLDREPELLETLRGFFQTNCSPSEAASSLSIHRNTLSYRLEKIASFTGLDPRHFDDAVQIRLALLLRTLPSEATALSTDYPRRLADASAS</sequence>
<dbReference type="PANTHER" id="PTHR33744:SF15">
    <property type="entry name" value="CARBOHYDRATE DIACID REGULATOR"/>
    <property type="match status" value="1"/>
</dbReference>
<dbReference type="KEGG" id="glj:GKIL_0940"/>
<organism evidence="4 5">
    <name type="scientific">Gloeobacter kilaueensis (strain ATCC BAA-2537 / CCAP 1431/1 / ULC 316 / JS1)</name>
    <dbReference type="NCBI Taxonomy" id="1183438"/>
    <lineage>
        <taxon>Bacteria</taxon>
        <taxon>Bacillati</taxon>
        <taxon>Cyanobacteriota</taxon>
        <taxon>Cyanophyceae</taxon>
        <taxon>Gloeobacterales</taxon>
        <taxon>Gloeobacteraceae</taxon>
        <taxon>Gloeobacter</taxon>
    </lineage>
</organism>
<dbReference type="InterPro" id="IPR051448">
    <property type="entry name" value="CdaR-like_regulators"/>
</dbReference>
<feature type="domain" description="CdaR GGDEF-like" evidence="3">
    <location>
        <begin position="123"/>
        <end position="279"/>
    </location>
</feature>
<dbReference type="PANTHER" id="PTHR33744">
    <property type="entry name" value="CARBOHYDRATE DIACID REGULATOR"/>
    <property type="match status" value="1"/>
</dbReference>
<dbReference type="STRING" id="1183438.GKIL_0940"/>
<dbReference type="Pfam" id="PF13556">
    <property type="entry name" value="HTH_30"/>
    <property type="match status" value="1"/>
</dbReference>
<dbReference type="InterPro" id="IPR025736">
    <property type="entry name" value="PucR_C-HTH_dom"/>
</dbReference>
<dbReference type="eggNOG" id="COG3835">
    <property type="taxonomic scope" value="Bacteria"/>
</dbReference>
<keyword evidence="5" id="KW-1185">Reference proteome</keyword>
<comment type="similarity">
    <text evidence="1">Belongs to the CdaR family.</text>
</comment>
<dbReference type="Gene3D" id="1.10.10.2840">
    <property type="entry name" value="PucR C-terminal helix-turn-helix domain"/>
    <property type="match status" value="1"/>
</dbReference>
<reference evidence="4 5" key="1">
    <citation type="journal article" date="2013" name="PLoS ONE">
        <title>Cultivation and Complete Genome Sequencing of Gloeobacter kilaueensis sp. nov., from a Lava Cave in Kilauea Caldera, Hawai'i.</title>
        <authorList>
            <person name="Saw J.H."/>
            <person name="Schatz M."/>
            <person name="Brown M.V."/>
            <person name="Kunkel D.D."/>
            <person name="Foster J.S."/>
            <person name="Shick H."/>
            <person name="Christensen S."/>
            <person name="Hou S."/>
            <person name="Wan X."/>
            <person name="Donachie S.P."/>
        </authorList>
    </citation>
    <scope>NUCLEOTIDE SEQUENCE [LARGE SCALE GENOMIC DNA]</scope>
    <source>
        <strain evidence="5">JS</strain>
    </source>
</reference>
<dbReference type="PATRIC" id="fig|1183438.3.peg.931"/>
<dbReference type="RefSeq" id="WP_023172247.1">
    <property type="nucleotide sequence ID" value="NC_022600.1"/>
</dbReference>
<evidence type="ECO:0000259" key="3">
    <source>
        <dbReference type="Pfam" id="PF17853"/>
    </source>
</evidence>
<gene>
    <name evidence="4" type="primary">cdaR</name>
    <name evidence="4" type="ORF">GKIL_0940</name>
</gene>
<dbReference type="Proteomes" id="UP000017396">
    <property type="component" value="Chromosome"/>
</dbReference>
<dbReference type="InterPro" id="IPR041522">
    <property type="entry name" value="CdaR_GGDEF"/>
</dbReference>
<evidence type="ECO:0000313" key="4">
    <source>
        <dbReference type="EMBL" id="AGY57186.1"/>
    </source>
</evidence>